<evidence type="ECO:0000256" key="11">
    <source>
        <dbReference type="ARBA" id="ARBA00023204"/>
    </source>
</evidence>
<dbReference type="InterPro" id="IPR047346">
    <property type="entry name" value="Rev1_UBM1/2"/>
</dbReference>
<evidence type="ECO:0000313" key="19">
    <source>
        <dbReference type="Proteomes" id="UP000230750"/>
    </source>
</evidence>
<evidence type="ECO:0000256" key="5">
    <source>
        <dbReference type="ARBA" id="ARBA00022679"/>
    </source>
</evidence>
<dbReference type="CDD" id="cd19318">
    <property type="entry name" value="Rev1_UBM2"/>
    <property type="match status" value="1"/>
</dbReference>
<evidence type="ECO:0000256" key="7">
    <source>
        <dbReference type="ARBA" id="ARBA00022723"/>
    </source>
</evidence>
<dbReference type="Pfam" id="PF16589">
    <property type="entry name" value="BRCT_2"/>
    <property type="match status" value="1"/>
</dbReference>
<feature type="compositionally biased region" description="Basic residues" evidence="15">
    <location>
        <begin position="1052"/>
        <end position="1063"/>
    </location>
</feature>
<feature type="region of interest" description="Disordered" evidence="15">
    <location>
        <begin position="812"/>
        <end position="905"/>
    </location>
</feature>
<sequence length="1250" mass="139899">MSRGRSGKRAFPDDGWGGIGGYMRAKTMKLEHQFHQDAPRNIEKAGSSSTIFKGVSIYVNGYTNPPAVKLKQLMMTHGGRYIYYPNKTNTTHIIASNLAYTKIKELKNEKVVTPDWITDSIKAGKLLPHASYLLYRPKASNQTIHRYASTSLPDESGASETGAVDKEYRGSVSTKAENFSSGDKIRKDITLELKPGSSSQSDSSHFERSSTSLCDERDNAEFPSKVKIPESTDILVEPSPSEKEAKKLLGTEVSPGLASTNQSAAGGFPKSNDASFLSEFYSHSRLHYISTWGAEYKAFVNELQKTGDRSFPGRKRLMELVREDRDLEQDEHGDDEGRVNSWSSNVKGRKNDDDRVIMHIDMDCFFVSVSLLKYPELRGKPVAVTHSKGKSMPETNQESREYERAHYAKKRGTMEGFSKHDEMSGEKEASTGAKETTTCLAETAEGKQTASGDTSRSSTENKVAFNSMAEIASCSYEARKAGVKNGMFMGRAKELCPELQTIPYDFEGYQRVSRCLYETVASYTHDIEAVSCDEMLVDISNVLNDTGVQPLEFADILREEVYAKTECHASTGLASNILLARMSTKVAKPNGMFYMKDENVEEFMKTKSVRDLPGVGWSMNRKLQEMGVSNCGHLQLLSLATLQKEFGPKTGQQLYSYCRGKDDRPIRMERERKSVSAEVNYGIRFKGEDESIQFILELAGEVHKRLRNLNMVGRTITVKLKVRQAGAPKETSKFMGHGVCDDKARSITLGQETDDLSIVQRESKGLFLQMRVPPGDVRGVGIQISRLKSKSDQPVTSKSIVDMFPKRADVPKAVQRTNPDTVETQTMNESKLKPKTLSLLNFVTKQSKDSPSKNKANNKISPTKETALPRLPTLESPPASQNEVESKVAAKAGPRSKYHLPSPSQLDLSVLDSLPPDLRSQILKEYKHTDIFKRQPQVRLHRIDQASTSTGITSDLDQDVLQHLPPDILQEVLENEGKQVIKRKRKPTPKIVENLGRVEELPSFSQIDPSCLEALPEDVRNELNTAYQRKLKVKPAAKKSPSPRKQLSPLKISKRKGRPRKGSPSKIANQKLPWQRNILEALHIQESPTKAGSMERAVDDDEDVFQLKPGNGNSEIDEGVRERQDVRSDNTKEVQESSRDMEAQDRNENVKLDSGEQKAVSLGGAVTLKDVKALLREWTGTFQNPLEDDIGMVVQYLRELILEKNLEMVHHVLRGLKRIVTRSESKEWTEACRVITGRVQNTVEQFMELV</sequence>
<reference evidence="18 19" key="1">
    <citation type="journal article" date="2017" name="PLoS Biol.">
        <title>The sea cucumber genome provides insights into morphological evolution and visceral regeneration.</title>
        <authorList>
            <person name="Zhang X."/>
            <person name="Sun L."/>
            <person name="Yuan J."/>
            <person name="Sun Y."/>
            <person name="Gao Y."/>
            <person name="Zhang L."/>
            <person name="Li S."/>
            <person name="Dai H."/>
            <person name="Hamel J.F."/>
            <person name="Liu C."/>
            <person name="Yu Y."/>
            <person name="Liu S."/>
            <person name="Lin W."/>
            <person name="Guo K."/>
            <person name="Jin S."/>
            <person name="Xu P."/>
            <person name="Storey K.B."/>
            <person name="Huan P."/>
            <person name="Zhang T."/>
            <person name="Zhou Y."/>
            <person name="Zhang J."/>
            <person name="Lin C."/>
            <person name="Li X."/>
            <person name="Xing L."/>
            <person name="Huo D."/>
            <person name="Sun M."/>
            <person name="Wang L."/>
            <person name="Mercier A."/>
            <person name="Li F."/>
            <person name="Yang H."/>
            <person name="Xiang J."/>
        </authorList>
    </citation>
    <scope>NUCLEOTIDE SEQUENCE [LARGE SCALE GENOMIC DNA]</scope>
    <source>
        <strain evidence="18">Shaxun</strain>
        <tissue evidence="18">Muscle</tissue>
    </source>
</reference>
<dbReference type="Gene3D" id="3.40.50.10190">
    <property type="entry name" value="BRCT domain"/>
    <property type="match status" value="1"/>
</dbReference>
<dbReference type="Pfam" id="PF11799">
    <property type="entry name" value="IMS_C"/>
    <property type="match status" value="1"/>
</dbReference>
<dbReference type="FunFam" id="3.30.1490.100:FF:000001">
    <property type="entry name" value="DNA repair protein REV1"/>
    <property type="match status" value="1"/>
</dbReference>
<dbReference type="CDD" id="cd01701">
    <property type="entry name" value="PolY_Rev1"/>
    <property type="match status" value="1"/>
</dbReference>
<dbReference type="SUPFAM" id="SSF52113">
    <property type="entry name" value="BRCT domain"/>
    <property type="match status" value="1"/>
</dbReference>
<keyword evidence="9 14" id="KW-0460">Magnesium</keyword>
<dbReference type="GO" id="GO:0005634">
    <property type="term" value="C:nucleus"/>
    <property type="evidence" value="ECO:0007669"/>
    <property type="project" value="UniProtKB-SubCell"/>
</dbReference>
<dbReference type="AlphaFoldDB" id="A0A2G8KTN4"/>
<feature type="binding site" evidence="14">
    <location>
        <position position="361"/>
    </location>
    <ligand>
        <name>Mg(2+)</name>
        <dbReference type="ChEBI" id="CHEBI:18420"/>
        <label>1</label>
    </ligand>
</feature>
<proteinExistence type="inferred from homology"/>
<dbReference type="EC" id="2.7.7.-" evidence="13"/>
<keyword evidence="12 13" id="KW-0539">Nucleus</keyword>
<dbReference type="InterPro" id="IPR025527">
    <property type="entry name" value="HUWE1/Rev1_UBM"/>
</dbReference>
<evidence type="ECO:0000256" key="15">
    <source>
        <dbReference type="SAM" id="MobiDB-lite"/>
    </source>
</evidence>
<keyword evidence="5 13" id="KW-0808">Transferase</keyword>
<dbReference type="InterPro" id="IPR038401">
    <property type="entry name" value="Rev1_C_sf"/>
</dbReference>
<dbReference type="PROSITE" id="PS50173">
    <property type="entry name" value="UMUC"/>
    <property type="match status" value="1"/>
</dbReference>
<dbReference type="Gene3D" id="1.20.58.1280">
    <property type="entry name" value="DNA repair protein Rev1, C-terminal domain"/>
    <property type="match status" value="1"/>
</dbReference>
<dbReference type="GO" id="GO:0006281">
    <property type="term" value="P:DNA repair"/>
    <property type="evidence" value="ECO:0007669"/>
    <property type="project" value="UniProtKB-KW"/>
</dbReference>
<dbReference type="InterPro" id="IPR043502">
    <property type="entry name" value="DNA/RNA_pol_sf"/>
</dbReference>
<dbReference type="InterPro" id="IPR001126">
    <property type="entry name" value="UmuC"/>
</dbReference>
<dbReference type="Pfam" id="PF14377">
    <property type="entry name" value="UBM"/>
    <property type="match status" value="3"/>
</dbReference>
<keyword evidence="10 13" id="KW-0238">DNA-binding</keyword>
<feature type="region of interest" description="Disordered" evidence="15">
    <location>
        <begin position="409"/>
        <end position="434"/>
    </location>
</feature>
<evidence type="ECO:0000259" key="17">
    <source>
        <dbReference type="PROSITE" id="PS50173"/>
    </source>
</evidence>
<dbReference type="Proteomes" id="UP000230750">
    <property type="component" value="Unassembled WGS sequence"/>
</dbReference>
<dbReference type="Gene3D" id="6.10.250.1630">
    <property type="match status" value="2"/>
</dbReference>
<feature type="region of interest" description="Disordered" evidence="15">
    <location>
        <begin position="148"/>
        <end position="179"/>
    </location>
</feature>
<comment type="caution">
    <text evidence="18">The sequence shown here is derived from an EMBL/GenBank/DDBJ whole genome shotgun (WGS) entry which is preliminary data.</text>
</comment>
<feature type="compositionally biased region" description="Polar residues" evidence="15">
    <location>
        <begin position="853"/>
        <end position="864"/>
    </location>
</feature>
<keyword evidence="19" id="KW-1185">Reference proteome</keyword>
<protein>
    <recommendedName>
        <fullName evidence="3 13">DNA repair protein REV1</fullName>
        <ecNumber evidence="13">2.7.7.-</ecNumber>
    </recommendedName>
</protein>
<evidence type="ECO:0000256" key="13">
    <source>
        <dbReference type="PIRNR" id="PIRNR036573"/>
    </source>
</evidence>
<dbReference type="SUPFAM" id="SSF56672">
    <property type="entry name" value="DNA/RNA polymerases"/>
    <property type="match status" value="1"/>
</dbReference>
<feature type="region of interest" description="Disordered" evidence="15">
    <location>
        <begin position="1104"/>
        <end position="1156"/>
    </location>
</feature>
<dbReference type="Gene3D" id="1.10.150.20">
    <property type="entry name" value="5' to 3' exonuclease, C-terminal subdomain"/>
    <property type="match status" value="1"/>
</dbReference>
<dbReference type="InterPro" id="IPR036775">
    <property type="entry name" value="DNA_pol_Y-fam_lit_finger_sf"/>
</dbReference>
<dbReference type="Gene3D" id="6.10.250.1490">
    <property type="match status" value="1"/>
</dbReference>
<dbReference type="GO" id="GO:0042276">
    <property type="term" value="P:error-prone translesion synthesis"/>
    <property type="evidence" value="ECO:0007669"/>
    <property type="project" value="InterPro"/>
</dbReference>
<dbReference type="PIRSF" id="PIRSF036573">
    <property type="entry name" value="REV1"/>
    <property type="match status" value="1"/>
</dbReference>
<evidence type="ECO:0000256" key="8">
    <source>
        <dbReference type="ARBA" id="ARBA00022763"/>
    </source>
</evidence>
<dbReference type="STRING" id="307972.A0A2G8KTN4"/>
<evidence type="ECO:0000256" key="9">
    <source>
        <dbReference type="ARBA" id="ARBA00022842"/>
    </source>
</evidence>
<evidence type="ECO:0000259" key="16">
    <source>
        <dbReference type="PROSITE" id="PS50172"/>
    </source>
</evidence>
<dbReference type="InterPro" id="IPR053848">
    <property type="entry name" value="IMS_HHH_1"/>
</dbReference>
<dbReference type="SMART" id="SM00292">
    <property type="entry name" value="BRCT"/>
    <property type="match status" value="1"/>
</dbReference>
<dbReference type="InterPro" id="IPR031991">
    <property type="entry name" value="Rev1_C"/>
</dbReference>
<accession>A0A2G8KTN4</accession>
<dbReference type="Gene3D" id="3.40.1170.60">
    <property type="match status" value="1"/>
</dbReference>
<comment type="similarity">
    <text evidence="2 13">Belongs to the DNA polymerase type-Y family.</text>
</comment>
<feature type="compositionally biased region" description="Polar residues" evidence="15">
    <location>
        <begin position="815"/>
        <end position="829"/>
    </location>
</feature>
<evidence type="ECO:0000256" key="14">
    <source>
        <dbReference type="PIRSR" id="PIRSR036573-2"/>
    </source>
</evidence>
<dbReference type="GO" id="GO:0003887">
    <property type="term" value="F:DNA-directed DNA polymerase activity"/>
    <property type="evidence" value="ECO:0007669"/>
    <property type="project" value="InterPro"/>
</dbReference>
<dbReference type="Gene3D" id="3.30.70.270">
    <property type="match status" value="2"/>
</dbReference>
<keyword evidence="8 13" id="KW-0227">DNA damage</keyword>
<dbReference type="InterPro" id="IPR001357">
    <property type="entry name" value="BRCT_dom"/>
</dbReference>
<dbReference type="Pfam" id="PF21999">
    <property type="entry name" value="IMS_HHH_1"/>
    <property type="match status" value="1"/>
</dbReference>
<evidence type="ECO:0000256" key="1">
    <source>
        <dbReference type="ARBA" id="ARBA00004123"/>
    </source>
</evidence>
<dbReference type="Pfam" id="PF00817">
    <property type="entry name" value="IMS"/>
    <property type="match status" value="2"/>
</dbReference>
<feature type="region of interest" description="Disordered" evidence="15">
    <location>
        <begin position="1030"/>
        <end position="1072"/>
    </location>
</feature>
<feature type="binding site" evidence="14">
    <location>
        <position position="533"/>
    </location>
    <ligand>
        <name>Mg(2+)</name>
        <dbReference type="ChEBI" id="CHEBI:18420"/>
        <label>1</label>
    </ligand>
</feature>
<feature type="domain" description="BRCT" evidence="16">
    <location>
        <begin position="47"/>
        <end position="134"/>
    </location>
</feature>
<dbReference type="FunFam" id="3.40.50.10190:FF:000011">
    <property type="entry name" value="DNA repair protein REV1"/>
    <property type="match status" value="1"/>
</dbReference>
<comment type="function">
    <text evidence="13">Deoxycytidyl transferase involved in DNA repair. Transfers a dCMP residue from dCTP to the 3'-end of a DNA primer in a template-dependent reaction. May assist in the first step in the bypass of abasic lesions by the insertion of a nucleotide opposite the lesion. Required for normal induction of mutations by physical and chemical agents.</text>
</comment>
<name>A0A2G8KTN4_STIJA</name>
<evidence type="ECO:0000256" key="10">
    <source>
        <dbReference type="ARBA" id="ARBA00023125"/>
    </source>
</evidence>
<dbReference type="InterPro" id="IPR012112">
    <property type="entry name" value="REV1"/>
</dbReference>
<comment type="subcellular location">
    <subcellularLocation>
        <location evidence="1 13">Nucleus</location>
    </subcellularLocation>
</comment>
<dbReference type="SUPFAM" id="SSF100879">
    <property type="entry name" value="Lesion bypass DNA polymerase (Y-family), little finger domain"/>
    <property type="match status" value="1"/>
</dbReference>
<evidence type="ECO:0000256" key="6">
    <source>
        <dbReference type="ARBA" id="ARBA00022695"/>
    </source>
</evidence>
<dbReference type="GO" id="GO:0046872">
    <property type="term" value="F:metal ion binding"/>
    <property type="evidence" value="ECO:0007669"/>
    <property type="project" value="UniProtKB-KW"/>
</dbReference>
<evidence type="ECO:0000256" key="3">
    <source>
        <dbReference type="ARBA" id="ARBA00020399"/>
    </source>
</evidence>
<dbReference type="CDD" id="cd17719">
    <property type="entry name" value="BRCT_Rev1"/>
    <property type="match status" value="1"/>
</dbReference>
<feature type="domain" description="UmuC" evidence="17">
    <location>
        <begin position="357"/>
        <end position="616"/>
    </location>
</feature>
<dbReference type="GO" id="GO:0070987">
    <property type="term" value="P:error-free translesion synthesis"/>
    <property type="evidence" value="ECO:0007669"/>
    <property type="project" value="TreeGrafter"/>
</dbReference>
<dbReference type="GO" id="GO:0003684">
    <property type="term" value="F:damaged DNA binding"/>
    <property type="evidence" value="ECO:0007669"/>
    <property type="project" value="UniProtKB-UniRule"/>
</dbReference>
<organism evidence="18 19">
    <name type="scientific">Stichopus japonicus</name>
    <name type="common">Sea cucumber</name>
    <dbReference type="NCBI Taxonomy" id="307972"/>
    <lineage>
        <taxon>Eukaryota</taxon>
        <taxon>Metazoa</taxon>
        <taxon>Echinodermata</taxon>
        <taxon>Eleutherozoa</taxon>
        <taxon>Echinozoa</taxon>
        <taxon>Holothuroidea</taxon>
        <taxon>Aspidochirotacea</taxon>
        <taxon>Aspidochirotida</taxon>
        <taxon>Stichopodidae</taxon>
        <taxon>Apostichopus</taxon>
    </lineage>
</organism>
<feature type="region of interest" description="Disordered" evidence="15">
    <location>
        <begin position="385"/>
        <end position="404"/>
    </location>
</feature>
<evidence type="ECO:0000256" key="12">
    <source>
        <dbReference type="ARBA" id="ARBA00023242"/>
    </source>
</evidence>
<gene>
    <name evidence="18" type="ORF">BSL78_11737</name>
</gene>
<feature type="compositionally biased region" description="Basic and acidic residues" evidence="15">
    <location>
        <begin position="1118"/>
        <end position="1156"/>
    </location>
</feature>
<feature type="compositionally biased region" description="Basic and acidic residues" evidence="15">
    <location>
        <begin position="417"/>
        <end position="429"/>
    </location>
</feature>
<keyword evidence="4 13" id="KW-0237">DNA synthesis</keyword>
<dbReference type="InterPro" id="IPR036420">
    <property type="entry name" value="BRCT_dom_sf"/>
</dbReference>
<feature type="compositionally biased region" description="Basic and acidic residues" evidence="15">
    <location>
        <begin position="204"/>
        <end position="220"/>
    </location>
</feature>
<keyword evidence="11 13" id="KW-0234">DNA repair</keyword>
<dbReference type="PANTHER" id="PTHR45990">
    <property type="entry name" value="DNA REPAIR PROTEIN REV1"/>
    <property type="match status" value="1"/>
</dbReference>
<evidence type="ECO:0000256" key="4">
    <source>
        <dbReference type="ARBA" id="ARBA00022634"/>
    </source>
</evidence>
<keyword evidence="6 13" id="KW-0548">Nucleotidyltransferase</keyword>
<evidence type="ECO:0000256" key="2">
    <source>
        <dbReference type="ARBA" id="ARBA00010945"/>
    </source>
</evidence>
<dbReference type="GO" id="GO:0017125">
    <property type="term" value="F:deoxycytidyl transferase activity"/>
    <property type="evidence" value="ECO:0007669"/>
    <property type="project" value="TreeGrafter"/>
</dbReference>
<dbReference type="InterPro" id="IPR017961">
    <property type="entry name" value="DNA_pol_Y-fam_little_finger"/>
</dbReference>
<dbReference type="OrthoDB" id="427711at2759"/>
<feature type="region of interest" description="Disordered" evidence="15">
    <location>
        <begin position="192"/>
        <end position="241"/>
    </location>
</feature>
<feature type="binding site" evidence="14">
    <location>
        <position position="534"/>
    </location>
    <ligand>
        <name>Mg(2+)</name>
        <dbReference type="ChEBI" id="CHEBI:18420"/>
        <label>1</label>
    </ligand>
</feature>
<comment type="cofactor">
    <cofactor evidence="14">
        <name>Mg(2+)</name>
        <dbReference type="ChEBI" id="CHEBI:18420"/>
    </cofactor>
    <text evidence="14">Binds 2 magnesium ions.</text>
</comment>
<dbReference type="Pfam" id="PF16727">
    <property type="entry name" value="REV1_C"/>
    <property type="match status" value="1"/>
</dbReference>
<keyword evidence="7 14" id="KW-0479">Metal-binding</keyword>
<dbReference type="PANTHER" id="PTHR45990:SF1">
    <property type="entry name" value="DNA REPAIR PROTEIN REV1"/>
    <property type="match status" value="1"/>
</dbReference>
<dbReference type="EMBL" id="MRZV01000376">
    <property type="protein sequence ID" value="PIK51369.1"/>
    <property type="molecule type" value="Genomic_DNA"/>
</dbReference>
<evidence type="ECO:0000313" key="18">
    <source>
        <dbReference type="EMBL" id="PIK51369.1"/>
    </source>
</evidence>
<feature type="region of interest" description="Disordered" evidence="15">
    <location>
        <begin position="326"/>
        <end position="346"/>
    </location>
</feature>
<dbReference type="PROSITE" id="PS50172">
    <property type="entry name" value="BRCT"/>
    <property type="match status" value="1"/>
</dbReference>
<dbReference type="Gene3D" id="3.30.1490.100">
    <property type="entry name" value="DNA polymerase, Y-family, little finger domain"/>
    <property type="match status" value="1"/>
</dbReference>
<dbReference type="InterPro" id="IPR043128">
    <property type="entry name" value="Rev_trsase/Diguanyl_cyclase"/>
</dbReference>